<protein>
    <submittedName>
        <fullName evidence="4">FecR domain-containing protein</fullName>
    </submittedName>
</protein>
<dbReference type="PANTHER" id="PTHR30273:SF2">
    <property type="entry name" value="PROTEIN FECR"/>
    <property type="match status" value="1"/>
</dbReference>
<evidence type="ECO:0000259" key="2">
    <source>
        <dbReference type="Pfam" id="PF04773"/>
    </source>
</evidence>
<evidence type="ECO:0000259" key="3">
    <source>
        <dbReference type="Pfam" id="PF16344"/>
    </source>
</evidence>
<organism evidence="4 5">
    <name type="scientific">Chitinophaga caseinilytica</name>
    <dbReference type="NCBI Taxonomy" id="2267521"/>
    <lineage>
        <taxon>Bacteria</taxon>
        <taxon>Pseudomonadati</taxon>
        <taxon>Bacteroidota</taxon>
        <taxon>Chitinophagia</taxon>
        <taxon>Chitinophagales</taxon>
        <taxon>Chitinophagaceae</taxon>
        <taxon>Chitinophaga</taxon>
    </lineage>
</organism>
<sequence>MEDKQQRIRQLFVKLADGTSTPDERKELLDYLEGSPLPEALPLADELPLTGNWPRMPEDAGEQIRMRILSEASPAAPARVRRIGWWKAAAVLLPVVGLSTWLLWDRSADSQLYVNNARSVQVIRLEDGSEVSLNRNARLTFRGGANREAWLEGEAFFTIAGHASKPFIVHTRQQLDITVLGTSFNVKSGEQATEVVLNTGKVKVGDGGKAVILQPGEMAVYDAKAHQVSTQQADTLMHTSWKNELLPFRERPLKEVMGFLQAQFGYAVTFDGPETENLVFTGYLSTSDLQQSILTLEQTFSIKISIGNRRLHVNKQ</sequence>
<evidence type="ECO:0000313" key="5">
    <source>
        <dbReference type="Proteomes" id="UP001449657"/>
    </source>
</evidence>
<keyword evidence="1" id="KW-0812">Transmembrane</keyword>
<keyword evidence="1" id="KW-0472">Membrane</keyword>
<accession>A0ABZ2Z5V7</accession>
<dbReference type="Proteomes" id="UP001449657">
    <property type="component" value="Chromosome"/>
</dbReference>
<dbReference type="InterPro" id="IPR012373">
    <property type="entry name" value="Ferrdict_sens_TM"/>
</dbReference>
<dbReference type="Pfam" id="PF16344">
    <property type="entry name" value="FecR_C"/>
    <property type="match status" value="1"/>
</dbReference>
<dbReference type="PIRSF" id="PIRSF018266">
    <property type="entry name" value="FecR"/>
    <property type="match status" value="1"/>
</dbReference>
<dbReference type="Pfam" id="PF04773">
    <property type="entry name" value="FecR"/>
    <property type="match status" value="1"/>
</dbReference>
<name>A0ABZ2Z5V7_9BACT</name>
<gene>
    <name evidence="4" type="ORF">WJU22_00855</name>
</gene>
<dbReference type="Gene3D" id="3.55.50.30">
    <property type="match status" value="1"/>
</dbReference>
<dbReference type="EMBL" id="CP150096">
    <property type="protein sequence ID" value="WZN46732.1"/>
    <property type="molecule type" value="Genomic_DNA"/>
</dbReference>
<evidence type="ECO:0000256" key="1">
    <source>
        <dbReference type="SAM" id="Phobius"/>
    </source>
</evidence>
<proteinExistence type="predicted"/>
<keyword evidence="1" id="KW-1133">Transmembrane helix</keyword>
<evidence type="ECO:0000313" key="4">
    <source>
        <dbReference type="EMBL" id="WZN46732.1"/>
    </source>
</evidence>
<dbReference type="InterPro" id="IPR006860">
    <property type="entry name" value="FecR"/>
</dbReference>
<dbReference type="RefSeq" id="WP_341841415.1">
    <property type="nucleotide sequence ID" value="NZ_CP149792.1"/>
</dbReference>
<feature type="domain" description="Protein FecR C-terminal" evidence="3">
    <location>
        <begin position="247"/>
        <end position="312"/>
    </location>
</feature>
<feature type="domain" description="FecR protein" evidence="2">
    <location>
        <begin position="117"/>
        <end position="203"/>
    </location>
</feature>
<feature type="transmembrane region" description="Helical" evidence="1">
    <location>
        <begin position="85"/>
        <end position="104"/>
    </location>
</feature>
<reference evidence="4 5" key="1">
    <citation type="submission" date="2024-03" db="EMBL/GenBank/DDBJ databases">
        <title>Chitinophaga caseinilytica sp. nov., a casein hydrolysing bacterium isolated from forest soil.</title>
        <authorList>
            <person name="Lee D.S."/>
            <person name="Han D.M."/>
            <person name="Baek J.H."/>
            <person name="Choi D.G."/>
            <person name="Jeon J.H."/>
            <person name="Jeon C.O."/>
        </authorList>
    </citation>
    <scope>NUCLEOTIDE SEQUENCE [LARGE SCALE GENOMIC DNA]</scope>
    <source>
        <strain evidence="4 5">KACC 19118</strain>
    </source>
</reference>
<keyword evidence="5" id="KW-1185">Reference proteome</keyword>
<dbReference type="PANTHER" id="PTHR30273">
    <property type="entry name" value="PERIPLASMIC SIGNAL SENSOR AND SIGMA FACTOR ACTIVATOR FECR-RELATED"/>
    <property type="match status" value="1"/>
</dbReference>
<dbReference type="InterPro" id="IPR032508">
    <property type="entry name" value="FecR_C"/>
</dbReference>
<dbReference type="Gene3D" id="2.60.120.1440">
    <property type="match status" value="1"/>
</dbReference>